<dbReference type="InterPro" id="IPR001753">
    <property type="entry name" value="Enoyl-CoA_hydra/iso"/>
</dbReference>
<dbReference type="PANTHER" id="PTHR11941">
    <property type="entry name" value="ENOYL-COA HYDRATASE-RELATED"/>
    <property type="match status" value="1"/>
</dbReference>
<keyword evidence="2" id="KW-0456">Lyase</keyword>
<comment type="caution">
    <text evidence="2">The sequence shown here is derived from an EMBL/GenBank/DDBJ whole genome shotgun (WGS) entry which is preliminary data.</text>
</comment>
<dbReference type="RefSeq" id="WP_043077097.1">
    <property type="nucleotide sequence ID" value="NZ_CP011530.1"/>
</dbReference>
<dbReference type="SUPFAM" id="SSF52096">
    <property type="entry name" value="ClpP/crotonase"/>
    <property type="match status" value="1"/>
</dbReference>
<dbReference type="Proteomes" id="UP000037962">
    <property type="component" value="Unassembled WGS sequence"/>
</dbReference>
<dbReference type="OrthoDB" id="9807606at2"/>
<protein>
    <submittedName>
        <fullName evidence="2">Enoyl-CoA hydratase</fullName>
        <ecNumber evidence="2">4.2.1.17</ecNumber>
    </submittedName>
</protein>
<dbReference type="GeneID" id="45766714"/>
<dbReference type="EMBL" id="LJFS01000014">
    <property type="protein sequence ID" value="KPG33719.1"/>
    <property type="molecule type" value="Genomic_DNA"/>
</dbReference>
<proteinExistence type="predicted"/>
<dbReference type="CDD" id="cd06558">
    <property type="entry name" value="crotonase-like"/>
    <property type="match status" value="1"/>
</dbReference>
<evidence type="ECO:0000313" key="2">
    <source>
        <dbReference type="EMBL" id="KPG07733.1"/>
    </source>
</evidence>
<dbReference type="EMBL" id="LJFO01000011">
    <property type="protein sequence ID" value="KPG07733.1"/>
    <property type="molecule type" value="Genomic_DNA"/>
</dbReference>
<evidence type="ECO:0000313" key="5">
    <source>
        <dbReference type="Proteomes" id="UP000037962"/>
    </source>
</evidence>
<keyword evidence="1" id="KW-0443">Lipid metabolism</keyword>
<dbReference type="InterPro" id="IPR029045">
    <property type="entry name" value="ClpP/crotonase-like_dom_sf"/>
</dbReference>
<dbReference type="GO" id="GO:0004300">
    <property type="term" value="F:enoyl-CoA hydratase activity"/>
    <property type="evidence" value="ECO:0007669"/>
    <property type="project" value="UniProtKB-EC"/>
</dbReference>
<accession>A0A7V8RVL9</accession>
<gene>
    <name evidence="2" type="ORF">AN908_18975</name>
    <name evidence="3" type="ORF">AN912_13395</name>
</gene>
<dbReference type="Pfam" id="PF00378">
    <property type="entry name" value="ECH_1"/>
    <property type="match status" value="2"/>
</dbReference>
<dbReference type="Proteomes" id="UP000037843">
    <property type="component" value="Unassembled WGS sequence"/>
</dbReference>
<keyword evidence="5" id="KW-1185">Reference proteome</keyword>
<dbReference type="PANTHER" id="PTHR11941:SF124">
    <property type="entry name" value="ENOYL-COA HYDRATASE ECHA13-RELATED"/>
    <property type="match status" value="1"/>
</dbReference>
<dbReference type="GO" id="GO:0006635">
    <property type="term" value="P:fatty acid beta-oxidation"/>
    <property type="evidence" value="ECO:0007669"/>
    <property type="project" value="TreeGrafter"/>
</dbReference>
<reference evidence="4 5" key="1">
    <citation type="submission" date="2015-09" db="EMBL/GenBank/DDBJ databases">
        <title>Genome Sequences of Mycobacterium immunogenum Isolates, Recuperated from a Chloraminated Drinking Water Distribution System Simulator Subjected to Episodes of Nitrification.</title>
        <authorList>
            <person name="Gomez-Alvarez V."/>
            <person name="Revetta R.P."/>
        </authorList>
    </citation>
    <scope>NUCLEOTIDE SEQUENCE [LARGE SCALE GENOMIC DNA]</scope>
    <source>
        <strain evidence="2 4">H008</strain>
        <strain evidence="3 5">H076</strain>
    </source>
</reference>
<evidence type="ECO:0000313" key="3">
    <source>
        <dbReference type="EMBL" id="KPG33719.1"/>
    </source>
</evidence>
<sequence length="290" mass="31981">MSEFENIIYERPADKVARIVLDRPDARNAQSMQLLYELNDAFDIAAQDDSVSVIILAANGPHFSAGHDLREPAGPQVVADHRRIGTWCGIGCAGAESQMAIEKEMYIGLSERWRNIPKPTIAAVQGKVIAGGLMLVWPCDLIVAADNALFQDNTVSMGVAGVEFFNHPFEVGVRKAKEMLFTSDFLTAAEAHRLHMVNHVVPIDELESFALALASRIAEKPLFALKLAKEAVNVAQDNQGRLNAMQTSFAYHQLCHSHNQQLHGMLIDPAFMERTFKTASVAEEQTVSDR</sequence>
<organism evidence="2 4">
    <name type="scientific">Mycobacteroides immunogenum</name>
    <dbReference type="NCBI Taxonomy" id="83262"/>
    <lineage>
        <taxon>Bacteria</taxon>
        <taxon>Bacillati</taxon>
        <taxon>Actinomycetota</taxon>
        <taxon>Actinomycetes</taxon>
        <taxon>Mycobacteriales</taxon>
        <taxon>Mycobacteriaceae</taxon>
        <taxon>Mycobacteroides</taxon>
    </lineage>
</organism>
<dbReference type="NCBIfam" id="NF006140">
    <property type="entry name" value="PRK08290.1"/>
    <property type="match status" value="1"/>
</dbReference>
<dbReference type="Gene3D" id="3.90.226.10">
    <property type="entry name" value="2-enoyl-CoA Hydratase, Chain A, domain 1"/>
    <property type="match status" value="1"/>
</dbReference>
<evidence type="ECO:0000256" key="1">
    <source>
        <dbReference type="ARBA" id="ARBA00023098"/>
    </source>
</evidence>
<name>A0A7V8RVL9_9MYCO</name>
<dbReference type="AlphaFoldDB" id="A0A7V8RVL9"/>
<dbReference type="KEGG" id="miz:BAB75_22875"/>
<dbReference type="EC" id="4.2.1.17" evidence="2"/>
<evidence type="ECO:0000313" key="4">
    <source>
        <dbReference type="Proteomes" id="UP000037843"/>
    </source>
</evidence>